<dbReference type="FunFam" id="1.20.140.10:FF:000001">
    <property type="entry name" value="Acyl-CoA dehydrogenase"/>
    <property type="match status" value="1"/>
</dbReference>
<comment type="caution">
    <text evidence="12">The sequence shown here is derived from an EMBL/GenBank/DDBJ whole genome shotgun (WGS) entry which is preliminary data.</text>
</comment>
<evidence type="ECO:0000256" key="2">
    <source>
        <dbReference type="ARBA" id="ARBA00009347"/>
    </source>
</evidence>
<evidence type="ECO:0000259" key="9">
    <source>
        <dbReference type="Pfam" id="PF00441"/>
    </source>
</evidence>
<evidence type="ECO:0000256" key="3">
    <source>
        <dbReference type="ARBA" id="ARBA00022630"/>
    </source>
</evidence>
<dbReference type="PANTHER" id="PTHR43831">
    <property type="entry name" value="ISOBUTYRYL-COA DEHYDROGENASE"/>
    <property type="match status" value="1"/>
</dbReference>
<dbReference type="PROSITE" id="PS00072">
    <property type="entry name" value="ACYL_COA_DH_1"/>
    <property type="match status" value="1"/>
</dbReference>
<dbReference type="InterPro" id="IPR006089">
    <property type="entry name" value="Acyl-CoA_DH_CS"/>
</dbReference>
<dbReference type="FunFam" id="2.40.110.10:FF:000009">
    <property type="entry name" value="Acyl-CoA dehydrogenase"/>
    <property type="match status" value="1"/>
</dbReference>
<dbReference type="Pfam" id="PF00441">
    <property type="entry name" value="Acyl-CoA_dh_1"/>
    <property type="match status" value="1"/>
</dbReference>
<dbReference type="OrthoDB" id="9769473at2"/>
<evidence type="ECO:0000259" key="11">
    <source>
        <dbReference type="Pfam" id="PF02771"/>
    </source>
</evidence>
<dbReference type="Gene3D" id="1.10.540.10">
    <property type="entry name" value="Acyl-CoA dehydrogenase/oxidase, N-terminal domain"/>
    <property type="match status" value="1"/>
</dbReference>
<dbReference type="InterPro" id="IPR052547">
    <property type="entry name" value="Mito_Isobutyryl-CoADH"/>
</dbReference>
<feature type="domain" description="Acyl-CoA oxidase/dehydrogenase middle" evidence="10">
    <location>
        <begin position="122"/>
        <end position="217"/>
    </location>
</feature>
<evidence type="ECO:0000256" key="7">
    <source>
        <dbReference type="ARBA" id="ARBA00067292"/>
    </source>
</evidence>
<dbReference type="InterPro" id="IPR006091">
    <property type="entry name" value="Acyl-CoA_Oxase/DH_mid-dom"/>
</dbReference>
<keyword evidence="13" id="KW-1185">Reference proteome</keyword>
<dbReference type="GO" id="GO:0050660">
    <property type="term" value="F:flavin adenine dinucleotide binding"/>
    <property type="evidence" value="ECO:0007669"/>
    <property type="project" value="InterPro"/>
</dbReference>
<proteinExistence type="inferred from homology"/>
<evidence type="ECO:0000313" key="13">
    <source>
        <dbReference type="Proteomes" id="UP000324260"/>
    </source>
</evidence>
<gene>
    <name evidence="12" type="ORF">FZZ93_04370</name>
</gene>
<dbReference type="AlphaFoldDB" id="A0A5D9DBW2"/>
<dbReference type="Pfam" id="PF02771">
    <property type="entry name" value="Acyl-CoA_dh_N"/>
    <property type="match status" value="1"/>
</dbReference>
<protein>
    <recommendedName>
        <fullName evidence="7">Cyclohexane-1-carbonyl-CoA dehydrogenase</fullName>
        <ecNumber evidence="6">1.3.8.11</ecNumber>
    </recommendedName>
</protein>
<evidence type="ECO:0000259" key="10">
    <source>
        <dbReference type="Pfam" id="PF02770"/>
    </source>
</evidence>
<dbReference type="Proteomes" id="UP000324260">
    <property type="component" value="Unassembled WGS sequence"/>
</dbReference>
<comment type="cofactor">
    <cofactor evidence="1 8">
        <name>FAD</name>
        <dbReference type="ChEBI" id="CHEBI:57692"/>
    </cofactor>
</comment>
<dbReference type="EC" id="1.3.8.11" evidence="6"/>
<keyword evidence="5 8" id="KW-0560">Oxidoreductase</keyword>
<dbReference type="InterPro" id="IPR036250">
    <property type="entry name" value="AcylCo_DH-like_C"/>
</dbReference>
<evidence type="ECO:0000256" key="8">
    <source>
        <dbReference type="RuleBase" id="RU362125"/>
    </source>
</evidence>
<keyword evidence="4 8" id="KW-0274">FAD</keyword>
<organism evidence="12 13">
    <name type="scientific">Halomonas eurihalina</name>
    <dbReference type="NCBI Taxonomy" id="42566"/>
    <lineage>
        <taxon>Bacteria</taxon>
        <taxon>Pseudomonadati</taxon>
        <taxon>Pseudomonadota</taxon>
        <taxon>Gammaproteobacteria</taxon>
        <taxon>Oceanospirillales</taxon>
        <taxon>Halomonadaceae</taxon>
        <taxon>Halomonas</taxon>
    </lineage>
</organism>
<dbReference type="SUPFAM" id="SSF47203">
    <property type="entry name" value="Acyl-CoA dehydrogenase C-terminal domain-like"/>
    <property type="match status" value="1"/>
</dbReference>
<dbReference type="Gene3D" id="1.20.140.10">
    <property type="entry name" value="Butyryl-CoA Dehydrogenase, subunit A, domain 3"/>
    <property type="match status" value="1"/>
</dbReference>
<dbReference type="InterPro" id="IPR009075">
    <property type="entry name" value="AcylCo_DH/oxidase_C"/>
</dbReference>
<dbReference type="GO" id="GO:0003995">
    <property type="term" value="F:acyl-CoA dehydrogenase activity"/>
    <property type="evidence" value="ECO:0007669"/>
    <property type="project" value="InterPro"/>
</dbReference>
<evidence type="ECO:0000256" key="6">
    <source>
        <dbReference type="ARBA" id="ARBA00066361"/>
    </source>
</evidence>
<accession>A0A5D9DBW2</accession>
<dbReference type="PROSITE" id="PS00073">
    <property type="entry name" value="ACYL_COA_DH_2"/>
    <property type="match status" value="1"/>
</dbReference>
<dbReference type="PIRSF" id="PIRSF016578">
    <property type="entry name" value="HsaA"/>
    <property type="match status" value="1"/>
</dbReference>
<keyword evidence="3 8" id="KW-0285">Flavoprotein</keyword>
<evidence type="ECO:0000256" key="1">
    <source>
        <dbReference type="ARBA" id="ARBA00001974"/>
    </source>
</evidence>
<evidence type="ECO:0000256" key="5">
    <source>
        <dbReference type="ARBA" id="ARBA00023002"/>
    </source>
</evidence>
<dbReference type="Gene3D" id="2.40.110.10">
    <property type="entry name" value="Butyryl-CoA Dehydrogenase, subunit A, domain 2"/>
    <property type="match status" value="1"/>
</dbReference>
<feature type="domain" description="Acyl-CoA dehydrogenase/oxidase C-terminal" evidence="9">
    <location>
        <begin position="229"/>
        <end position="379"/>
    </location>
</feature>
<dbReference type="EMBL" id="VTPU01000003">
    <property type="protein sequence ID" value="TZG40712.1"/>
    <property type="molecule type" value="Genomic_DNA"/>
</dbReference>
<evidence type="ECO:0000256" key="4">
    <source>
        <dbReference type="ARBA" id="ARBA00022827"/>
    </source>
</evidence>
<dbReference type="InterPro" id="IPR037069">
    <property type="entry name" value="AcylCoA_DH/ox_N_sf"/>
</dbReference>
<comment type="similarity">
    <text evidence="2 8">Belongs to the acyl-CoA dehydrogenase family.</text>
</comment>
<dbReference type="InterPro" id="IPR013786">
    <property type="entry name" value="AcylCoA_DH/ox_N"/>
</dbReference>
<name>A0A5D9DBW2_HALER</name>
<dbReference type="Pfam" id="PF02770">
    <property type="entry name" value="Acyl-CoA_dh_M"/>
    <property type="match status" value="1"/>
</dbReference>
<dbReference type="InterPro" id="IPR046373">
    <property type="entry name" value="Acyl-CoA_Oxase/DH_mid-dom_sf"/>
</dbReference>
<dbReference type="InterPro" id="IPR009100">
    <property type="entry name" value="AcylCoA_DH/oxidase_NM_dom_sf"/>
</dbReference>
<evidence type="ECO:0000313" key="12">
    <source>
        <dbReference type="EMBL" id="TZG40712.1"/>
    </source>
</evidence>
<feature type="domain" description="Acyl-CoA dehydrogenase/oxidase N-terminal" evidence="11">
    <location>
        <begin position="6"/>
        <end position="117"/>
    </location>
</feature>
<dbReference type="SUPFAM" id="SSF56645">
    <property type="entry name" value="Acyl-CoA dehydrogenase NM domain-like"/>
    <property type="match status" value="1"/>
</dbReference>
<reference evidence="12 13" key="1">
    <citation type="submission" date="2019-08" db="EMBL/GenBank/DDBJ databases">
        <title>Draft Genome Sequence of Halomonas eurihalina Isolated from Preserved Hide-surface.</title>
        <authorList>
            <person name="Hussain S.A."/>
            <person name="Xu A."/>
            <person name="Sarker M."/>
            <person name="Sommers C."/>
        </authorList>
    </citation>
    <scope>NUCLEOTIDE SEQUENCE [LARGE SCALE GENOMIC DNA]</scope>
    <source>
        <strain evidence="12 13">MS1</strain>
    </source>
</reference>
<dbReference type="RefSeq" id="WP_149321113.1">
    <property type="nucleotide sequence ID" value="NZ_JARWAH010000001.1"/>
</dbReference>
<dbReference type="PANTHER" id="PTHR43831:SF1">
    <property type="entry name" value="ISOBUTYRYL-COA DEHYDROGENASE, MITOCHONDRIAL"/>
    <property type="match status" value="1"/>
</dbReference>
<sequence length="388" mass="42084">MDFALTEDQKALADAAADFARAELAEHAAQWDADSHFPVEVIRRAGEAGFLGIYTPEEHGGLGLSRLEASLIFEQLAQGCVSTTAYLTIHNMVTWMVASWGDQALRERYVPAMIAGEALGSYCLTEPGAGSDAASLRTRAVREGDDYVINGSKMFISGAGATEVLVVMVRTGEPDSGAGGVSALLVPADAEGIEYGKNEQKMGWKSQPTRLVSFDDVRVPVGNRLGNEGEGFKLAMKGLDGGRLNIASCSLGAAQHALTLSRDYLAERKQFGRELSSFQALQFKIADMASELTAARLMVRHAAWRLDQQDPEATAHCAMAKRFATDVGFNVCNEALQLHGGYGYIREYPLERLVRDTRVHQILEGTNEIMRLIAARRLLADGVIESLQ</sequence>